<feature type="region of interest" description="Disordered" evidence="1">
    <location>
        <begin position="32"/>
        <end position="52"/>
    </location>
</feature>
<keyword evidence="2" id="KW-0812">Transmembrane</keyword>
<evidence type="ECO:0000313" key="3">
    <source>
        <dbReference type="EMBL" id="KCZ98032.1"/>
    </source>
</evidence>
<dbReference type="Proteomes" id="UP000027100">
    <property type="component" value="Unassembled WGS sequence"/>
</dbReference>
<organism evidence="3 4">
    <name type="scientific">Hyphomonas polymorpha PS728</name>
    <dbReference type="NCBI Taxonomy" id="1280954"/>
    <lineage>
        <taxon>Bacteria</taxon>
        <taxon>Pseudomonadati</taxon>
        <taxon>Pseudomonadota</taxon>
        <taxon>Alphaproteobacteria</taxon>
        <taxon>Hyphomonadales</taxon>
        <taxon>Hyphomonadaceae</taxon>
        <taxon>Hyphomonas</taxon>
    </lineage>
</organism>
<evidence type="ECO:0000313" key="4">
    <source>
        <dbReference type="Proteomes" id="UP000027100"/>
    </source>
</evidence>
<proteinExistence type="predicted"/>
<keyword evidence="2" id="KW-1133">Transmembrane helix</keyword>
<evidence type="ECO:0000256" key="2">
    <source>
        <dbReference type="SAM" id="Phobius"/>
    </source>
</evidence>
<gene>
    <name evidence="3" type="ORF">HPO_11978</name>
</gene>
<sequence>MGFTIMTEFLIFVRNLVLAAIFALIGLQFAPQTPEKAPEDKGDSSVTLSLLP</sequence>
<accession>A0A062V7E6</accession>
<keyword evidence="2" id="KW-0472">Membrane</keyword>
<protein>
    <submittedName>
        <fullName evidence="3">Uncharacterized protein</fullName>
    </submittedName>
</protein>
<dbReference type="EMBL" id="ARYM01000013">
    <property type="protein sequence ID" value="KCZ98032.1"/>
    <property type="molecule type" value="Genomic_DNA"/>
</dbReference>
<evidence type="ECO:0000256" key="1">
    <source>
        <dbReference type="SAM" id="MobiDB-lite"/>
    </source>
</evidence>
<dbReference type="STRING" id="1280954.HPO_11978"/>
<reference evidence="3 4" key="1">
    <citation type="journal article" date="2014" name="Antonie Van Leeuwenhoek">
        <title>Hyphomonas beringensis sp. nov. and Hyphomonas chukchiensis sp. nov., isolated from surface seawater of the Bering Sea and Chukchi Sea.</title>
        <authorList>
            <person name="Li C."/>
            <person name="Lai Q."/>
            <person name="Li G."/>
            <person name="Dong C."/>
            <person name="Wang J."/>
            <person name="Liao Y."/>
            <person name="Shao Z."/>
        </authorList>
    </citation>
    <scope>NUCLEOTIDE SEQUENCE [LARGE SCALE GENOMIC DNA]</scope>
    <source>
        <strain evidence="3 4">PS728</strain>
    </source>
</reference>
<comment type="caution">
    <text evidence="3">The sequence shown here is derived from an EMBL/GenBank/DDBJ whole genome shotgun (WGS) entry which is preliminary data.</text>
</comment>
<name>A0A062V7E6_9PROT</name>
<keyword evidence="4" id="KW-1185">Reference proteome</keyword>
<feature type="transmembrane region" description="Helical" evidence="2">
    <location>
        <begin position="12"/>
        <end position="30"/>
    </location>
</feature>
<dbReference type="AlphaFoldDB" id="A0A062V7E6"/>
<dbReference type="PATRIC" id="fig|1280954.3.peg.2423"/>